<organism evidence="12">
    <name type="scientific">Clostridium botulinum (strain 657 / Type Ba4)</name>
    <dbReference type="NCBI Taxonomy" id="515621"/>
    <lineage>
        <taxon>Bacteria</taxon>
        <taxon>Bacillati</taxon>
        <taxon>Bacillota</taxon>
        <taxon>Clostridia</taxon>
        <taxon>Eubacteriales</taxon>
        <taxon>Clostridiaceae</taxon>
        <taxon>Clostridium</taxon>
    </lineage>
</organism>
<reference evidence="12" key="2">
    <citation type="submission" date="2009-08" db="EMBL/GenBank/DDBJ databases">
        <title>Genome sequence of Clostridium botulinum Ba4 strain 657 Plasmid pCLJ.</title>
        <authorList>
            <person name="Shrivastava S."/>
            <person name="Brown J.L."/>
            <person name="Bruce D."/>
            <person name="Detter C."/>
            <person name="Munk C."/>
            <person name="Smith L.A."/>
            <person name="Smith T.J."/>
            <person name="Sutton G."/>
            <person name="Brettin T.S."/>
        </authorList>
    </citation>
    <scope>NUCLEOTIDE SEQUENCE</scope>
    <source>
        <strain evidence="12">657</strain>
        <plasmid evidence="12">pCLJ</plasmid>
    </source>
</reference>
<evidence type="ECO:0000259" key="10">
    <source>
        <dbReference type="Pfam" id="PF07282"/>
    </source>
</evidence>
<dbReference type="PANTHER" id="PTHR30405">
    <property type="entry name" value="TRANSPOSASE"/>
    <property type="match status" value="1"/>
</dbReference>
<evidence type="ECO:0000256" key="6">
    <source>
        <dbReference type="ARBA" id="ARBA00023125"/>
    </source>
</evidence>
<reference evidence="12" key="1">
    <citation type="journal article" date="2007" name="PLoS ONE">
        <title>Analysis of the neurotoxin complex genes in Clostridium botulinum A1-A4 and B1 strains: BoNT/A3, /Ba4 and /B1 clusters are located within plasmids.</title>
        <authorList>
            <person name="Smith T.J."/>
            <person name="Hill K.K."/>
            <person name="Foley B.T."/>
            <person name="Detter J.C."/>
            <person name="Munk A.C."/>
            <person name="Bruce D.C."/>
            <person name="Doggett N.A."/>
            <person name="Smith L.A."/>
            <person name="Marks J.D."/>
            <person name="Xie G."/>
            <person name="Brettin T.S."/>
        </authorList>
    </citation>
    <scope>NUCLEOTIDE SEQUENCE [LARGE SCALE GENOMIC DNA]</scope>
    <source>
        <strain evidence="12">657</strain>
    </source>
</reference>
<dbReference type="PANTHER" id="PTHR30405:SF25">
    <property type="entry name" value="RNA-GUIDED DNA ENDONUCLEASE INSQ-RELATED"/>
    <property type="match status" value="1"/>
</dbReference>
<keyword evidence="7" id="KW-0233">DNA recombination</keyword>
<feature type="domain" description="Probable transposase IS891/IS1136/IS1341" evidence="9">
    <location>
        <begin position="164"/>
        <end position="277"/>
    </location>
</feature>
<keyword evidence="5" id="KW-0862">Zinc</keyword>
<evidence type="ECO:0000259" key="11">
    <source>
        <dbReference type="Pfam" id="PF12323"/>
    </source>
</evidence>
<dbReference type="NCBIfam" id="NF040570">
    <property type="entry name" value="guided_TnpB"/>
    <property type="match status" value="1"/>
</dbReference>
<name>A0A3F2ZPS0_CLOB6</name>
<dbReference type="InterPro" id="IPR010095">
    <property type="entry name" value="Cas12f1-like_TNB"/>
</dbReference>
<proteinExistence type="inferred from homology"/>
<dbReference type="NCBIfam" id="TIGR01766">
    <property type="entry name" value="IS200/IS605 family accessory protein TnpB-like domain"/>
    <property type="match status" value="1"/>
</dbReference>
<dbReference type="GO" id="GO:0032196">
    <property type="term" value="P:transposition"/>
    <property type="evidence" value="ECO:0007669"/>
    <property type="project" value="UniProtKB-KW"/>
</dbReference>
<evidence type="ECO:0000313" key="12">
    <source>
        <dbReference type="EMBL" id="ACQ51184.1"/>
    </source>
</evidence>
<feature type="domain" description="Cas12f1-like TNB" evidence="10">
    <location>
        <begin position="289"/>
        <end position="357"/>
    </location>
</feature>
<evidence type="ECO:0000256" key="5">
    <source>
        <dbReference type="ARBA" id="ARBA00022833"/>
    </source>
</evidence>
<evidence type="ECO:0000256" key="3">
    <source>
        <dbReference type="ARBA" id="ARBA00022578"/>
    </source>
</evidence>
<feature type="domain" description="Transposase putative helix-turn-helix" evidence="11">
    <location>
        <begin position="1"/>
        <end position="45"/>
    </location>
</feature>
<dbReference type="AlphaFoldDB" id="A0A3F2ZPS0"/>
<dbReference type="KEGG" id="cbi:CLJ_0281"/>
<evidence type="ECO:0000256" key="7">
    <source>
        <dbReference type="ARBA" id="ARBA00023172"/>
    </source>
</evidence>
<protein>
    <submittedName>
        <fullName evidence="12">Transposase</fullName>
    </submittedName>
</protein>
<dbReference type="Proteomes" id="UP000002333">
    <property type="component" value="Plasmid pCLJ"/>
</dbReference>
<dbReference type="Pfam" id="PF12323">
    <property type="entry name" value="HTH_OrfB_IS605"/>
    <property type="match status" value="1"/>
</dbReference>
<evidence type="ECO:0000259" key="9">
    <source>
        <dbReference type="Pfam" id="PF01385"/>
    </source>
</evidence>
<keyword evidence="6" id="KW-0238">DNA-binding</keyword>
<evidence type="ECO:0000256" key="4">
    <source>
        <dbReference type="ARBA" id="ARBA00022723"/>
    </source>
</evidence>
<comment type="similarity">
    <text evidence="1">In the C-terminal section; belongs to the transposase 35 family.</text>
</comment>
<dbReference type="Pfam" id="PF07282">
    <property type="entry name" value="Cas12f1-like_TNB"/>
    <property type="match status" value="1"/>
</dbReference>
<dbReference type="GO" id="GO:0006310">
    <property type="term" value="P:DNA recombination"/>
    <property type="evidence" value="ECO:0007669"/>
    <property type="project" value="UniProtKB-KW"/>
</dbReference>
<keyword evidence="4" id="KW-0479">Metal-binding</keyword>
<dbReference type="InterPro" id="IPR051399">
    <property type="entry name" value="RNA-guided_DNA_endo/Transpos"/>
</dbReference>
<evidence type="ECO:0000256" key="2">
    <source>
        <dbReference type="ARBA" id="ARBA00011044"/>
    </source>
</evidence>
<dbReference type="NCBIfam" id="NF038281">
    <property type="entry name" value="IS200_TnpB"/>
    <property type="match status" value="1"/>
</dbReference>
<dbReference type="GO" id="GO:0003677">
    <property type="term" value="F:DNA binding"/>
    <property type="evidence" value="ECO:0007669"/>
    <property type="project" value="UniProtKB-KW"/>
</dbReference>
<feature type="coiled-coil region" evidence="8">
    <location>
        <begin position="204"/>
        <end position="248"/>
    </location>
</feature>
<accession>A0A3F2ZPS0</accession>
<dbReference type="InterPro" id="IPR001959">
    <property type="entry name" value="Transposase"/>
</dbReference>
<evidence type="ECO:0000256" key="8">
    <source>
        <dbReference type="SAM" id="Coils"/>
    </source>
</evidence>
<keyword evidence="3" id="KW-0815">Transposition</keyword>
<dbReference type="InterPro" id="IPR053522">
    <property type="entry name" value="RNA-guided_endonuclease_TnpB"/>
</dbReference>
<dbReference type="InterPro" id="IPR021027">
    <property type="entry name" value="Transposase_put_HTH"/>
</dbReference>
<gene>
    <name evidence="12" type="ordered locus">CLJ_0281</name>
</gene>
<keyword evidence="8" id="KW-0175">Coiled coil</keyword>
<geneLocation type="plasmid" evidence="12">
    <name>pCLJ</name>
</geneLocation>
<dbReference type="EMBL" id="CP001081">
    <property type="protein sequence ID" value="ACQ51184.1"/>
    <property type="molecule type" value="Genomic_DNA"/>
</dbReference>
<sequence>MLKAYKYRIYPNKEQKLYFAKTFGCTRFIYNKMLTDRIKSYKENKDLDIKQSKYPTPAQYKKEFEWLKEIDSLALANAQLNLDKAYKNFFRDKSIGFPKFKSKKSNYHSYTTNNQKGTIYIENSRIKIPKLKTMIKIKLHRKFDGIIKSCTVSKTPSNKYYISILVDAENNQLPKTNKKVGIDVGLKEFATTSDGDFFGNPKWLRKSEKRLAKLQKDLSRKKKNSNNRKKARLKIARLHEKITNQRKDFLHKLSMQIISENQAIVIENLKVSNMLKNHRLAKAISEVSWYEFRTMLEYKCKWYGRELIIAPSNYASSQLCSNCGNKSNQTKDLSCRTYICPVCGMIMDRDLNASKNLLNLAI</sequence>
<dbReference type="Pfam" id="PF01385">
    <property type="entry name" value="OrfB_IS605"/>
    <property type="match status" value="1"/>
</dbReference>
<keyword evidence="12" id="KW-0614">Plasmid</keyword>
<dbReference type="GO" id="GO:0046872">
    <property type="term" value="F:metal ion binding"/>
    <property type="evidence" value="ECO:0007669"/>
    <property type="project" value="UniProtKB-KW"/>
</dbReference>
<evidence type="ECO:0000256" key="1">
    <source>
        <dbReference type="ARBA" id="ARBA00008761"/>
    </source>
</evidence>
<dbReference type="RefSeq" id="WP_012720178.1">
    <property type="nucleotide sequence ID" value="NC_012654.1"/>
</dbReference>
<comment type="similarity">
    <text evidence="2">In the N-terminal section; belongs to the transposase 2 family.</text>
</comment>